<accession>A0A4Q5MVV6</accession>
<dbReference type="EMBL" id="SDWW01000057">
    <property type="protein sequence ID" value="RYV49698.1"/>
    <property type="molecule type" value="Genomic_DNA"/>
</dbReference>
<proteinExistence type="predicted"/>
<dbReference type="AlphaFoldDB" id="A0A4Q5MVV6"/>
<keyword evidence="3" id="KW-1185">Reference proteome</keyword>
<dbReference type="RefSeq" id="WP_130103970.1">
    <property type="nucleotide sequence ID" value="NZ_SDWW01000057.1"/>
</dbReference>
<protein>
    <submittedName>
        <fullName evidence="2">Uncharacterized protein</fullName>
    </submittedName>
</protein>
<name>A0A4Q5MVV6_9MICO</name>
<reference evidence="2 3" key="1">
    <citation type="submission" date="2019-01" db="EMBL/GenBank/DDBJ databases">
        <title>Novel species of Cellulomonas.</title>
        <authorList>
            <person name="Liu Q."/>
            <person name="Xin Y.-H."/>
        </authorList>
    </citation>
    <scope>NUCLEOTIDE SEQUENCE [LARGE SCALE GENOMIC DNA]</scope>
    <source>
        <strain evidence="2 3">HLT2-17</strain>
    </source>
</reference>
<sequence>MSDAGRLAGFGIGLAAALSLGFGIGALVGPVDGGRVPAVVQEDGHTSPAGQDAMETEAGQ</sequence>
<evidence type="ECO:0000313" key="3">
    <source>
        <dbReference type="Proteomes" id="UP000293764"/>
    </source>
</evidence>
<evidence type="ECO:0000313" key="2">
    <source>
        <dbReference type="EMBL" id="RYV49698.1"/>
    </source>
</evidence>
<comment type="caution">
    <text evidence="2">The sequence shown here is derived from an EMBL/GenBank/DDBJ whole genome shotgun (WGS) entry which is preliminary data.</text>
</comment>
<dbReference type="Proteomes" id="UP000293764">
    <property type="component" value="Unassembled WGS sequence"/>
</dbReference>
<evidence type="ECO:0000256" key="1">
    <source>
        <dbReference type="SAM" id="MobiDB-lite"/>
    </source>
</evidence>
<organism evidence="2 3">
    <name type="scientific">Pengzhenrongella frigida</name>
    <dbReference type="NCBI Taxonomy" id="1259133"/>
    <lineage>
        <taxon>Bacteria</taxon>
        <taxon>Bacillati</taxon>
        <taxon>Actinomycetota</taxon>
        <taxon>Actinomycetes</taxon>
        <taxon>Micrococcales</taxon>
        <taxon>Pengzhenrongella</taxon>
    </lineage>
</organism>
<gene>
    <name evidence="2" type="ORF">EUA98_17415</name>
</gene>
<feature type="region of interest" description="Disordered" evidence="1">
    <location>
        <begin position="38"/>
        <end position="60"/>
    </location>
</feature>